<reference evidence="2" key="1">
    <citation type="submission" date="2014-11" db="EMBL/GenBank/DDBJ databases">
        <authorList>
            <person name="Amaro Gonzalez C."/>
        </authorList>
    </citation>
    <scope>NUCLEOTIDE SEQUENCE</scope>
</reference>
<reference evidence="2" key="2">
    <citation type="journal article" date="2015" name="Fish Shellfish Immunol.">
        <title>Early steps in the European eel (Anguilla anguilla)-Vibrio vulnificus interaction in the gills: Role of the RtxA13 toxin.</title>
        <authorList>
            <person name="Callol A."/>
            <person name="Pajuelo D."/>
            <person name="Ebbesson L."/>
            <person name="Teles M."/>
            <person name="MacKenzie S."/>
            <person name="Amaro C."/>
        </authorList>
    </citation>
    <scope>NUCLEOTIDE SEQUENCE</scope>
</reference>
<proteinExistence type="predicted"/>
<dbReference type="AlphaFoldDB" id="A0A0E9RBH9"/>
<feature type="region of interest" description="Disordered" evidence="1">
    <location>
        <begin position="1"/>
        <end position="30"/>
    </location>
</feature>
<dbReference type="EMBL" id="GBXM01082869">
    <property type="protein sequence ID" value="JAH25708.1"/>
    <property type="molecule type" value="Transcribed_RNA"/>
</dbReference>
<evidence type="ECO:0000313" key="2">
    <source>
        <dbReference type="EMBL" id="JAH25708.1"/>
    </source>
</evidence>
<sequence>MESTTSAINETPASELFSSSHTHNWASELV</sequence>
<protein>
    <submittedName>
        <fullName evidence="2">Uncharacterized protein</fullName>
    </submittedName>
</protein>
<evidence type="ECO:0000256" key="1">
    <source>
        <dbReference type="SAM" id="MobiDB-lite"/>
    </source>
</evidence>
<accession>A0A0E9RBH9</accession>
<name>A0A0E9RBH9_ANGAN</name>
<organism evidence="2">
    <name type="scientific">Anguilla anguilla</name>
    <name type="common">European freshwater eel</name>
    <name type="synonym">Muraena anguilla</name>
    <dbReference type="NCBI Taxonomy" id="7936"/>
    <lineage>
        <taxon>Eukaryota</taxon>
        <taxon>Metazoa</taxon>
        <taxon>Chordata</taxon>
        <taxon>Craniata</taxon>
        <taxon>Vertebrata</taxon>
        <taxon>Euteleostomi</taxon>
        <taxon>Actinopterygii</taxon>
        <taxon>Neopterygii</taxon>
        <taxon>Teleostei</taxon>
        <taxon>Anguilliformes</taxon>
        <taxon>Anguillidae</taxon>
        <taxon>Anguilla</taxon>
    </lineage>
</organism>